<evidence type="ECO:0000259" key="12">
    <source>
        <dbReference type="Pfam" id="PF13490"/>
    </source>
</evidence>
<dbReference type="EMBL" id="LT629690">
    <property type="protein sequence ID" value="SDE82451.1"/>
    <property type="molecule type" value="Genomic_DNA"/>
</dbReference>
<evidence type="ECO:0000259" key="11">
    <source>
        <dbReference type="Pfam" id="PF10099"/>
    </source>
</evidence>
<evidence type="ECO:0000256" key="8">
    <source>
        <dbReference type="ARBA" id="ARBA00030803"/>
    </source>
</evidence>
<dbReference type="GO" id="GO:0006417">
    <property type="term" value="P:regulation of translation"/>
    <property type="evidence" value="ECO:0007669"/>
    <property type="project" value="TreeGrafter"/>
</dbReference>
<protein>
    <recommendedName>
        <fullName evidence="8">Regulator of SigK</fullName>
    </recommendedName>
    <alternativeName>
        <fullName evidence="7">Sigma-K anti-sigma factor RskA</fullName>
    </alternativeName>
</protein>
<feature type="domain" description="Anti-sigma K factor RskA C-terminal" evidence="11">
    <location>
        <begin position="105"/>
        <end position="254"/>
    </location>
</feature>
<reference evidence="13 14" key="1">
    <citation type="submission" date="2016-10" db="EMBL/GenBank/DDBJ databases">
        <authorList>
            <person name="de Groot N.N."/>
        </authorList>
    </citation>
    <scope>NUCLEOTIDE SEQUENCE [LARGE SCALE GENOMIC DNA]</scope>
    <source>
        <strain evidence="13 14">GAS232</strain>
    </source>
</reference>
<proteinExistence type="predicted"/>
<feature type="transmembrane region" description="Helical" evidence="10">
    <location>
        <begin position="99"/>
        <end position="117"/>
    </location>
</feature>
<evidence type="ECO:0000256" key="2">
    <source>
        <dbReference type="ARBA" id="ARBA00004236"/>
    </source>
</evidence>
<dbReference type="Pfam" id="PF13490">
    <property type="entry name" value="zf-HC2"/>
    <property type="match status" value="1"/>
</dbReference>
<dbReference type="InterPro" id="IPR051474">
    <property type="entry name" value="Anti-sigma-K/W_factor"/>
</dbReference>
<gene>
    <name evidence="13" type="ORF">SAMN05444167_0537</name>
</gene>
<dbReference type="OrthoDB" id="9806296at2"/>
<evidence type="ECO:0000256" key="1">
    <source>
        <dbReference type="ARBA" id="ARBA00004167"/>
    </source>
</evidence>
<dbReference type="InterPro" id="IPR041916">
    <property type="entry name" value="Anti_sigma_zinc_sf"/>
</dbReference>
<keyword evidence="6 10" id="KW-0472">Membrane</keyword>
<organism evidence="13 14">
    <name type="scientific">Terriglobus roseus</name>
    <dbReference type="NCBI Taxonomy" id="392734"/>
    <lineage>
        <taxon>Bacteria</taxon>
        <taxon>Pseudomonadati</taxon>
        <taxon>Acidobacteriota</taxon>
        <taxon>Terriglobia</taxon>
        <taxon>Terriglobales</taxon>
        <taxon>Acidobacteriaceae</taxon>
        <taxon>Terriglobus</taxon>
    </lineage>
</organism>
<evidence type="ECO:0000256" key="10">
    <source>
        <dbReference type="SAM" id="Phobius"/>
    </source>
</evidence>
<evidence type="ECO:0000256" key="9">
    <source>
        <dbReference type="SAM" id="Coils"/>
    </source>
</evidence>
<dbReference type="Gene3D" id="1.10.10.1320">
    <property type="entry name" value="Anti-sigma factor, zinc-finger domain"/>
    <property type="match status" value="1"/>
</dbReference>
<name>A0A1G7G2T2_9BACT</name>
<dbReference type="GO" id="GO:0005886">
    <property type="term" value="C:plasma membrane"/>
    <property type="evidence" value="ECO:0007669"/>
    <property type="project" value="UniProtKB-SubCell"/>
</dbReference>
<keyword evidence="3" id="KW-1003">Cell membrane</keyword>
<evidence type="ECO:0000256" key="5">
    <source>
        <dbReference type="ARBA" id="ARBA00022989"/>
    </source>
</evidence>
<evidence type="ECO:0000256" key="3">
    <source>
        <dbReference type="ARBA" id="ARBA00022475"/>
    </source>
</evidence>
<dbReference type="GO" id="GO:0016989">
    <property type="term" value="F:sigma factor antagonist activity"/>
    <property type="evidence" value="ECO:0007669"/>
    <property type="project" value="TreeGrafter"/>
</dbReference>
<keyword evidence="9" id="KW-0175">Coiled coil</keyword>
<evidence type="ECO:0000256" key="6">
    <source>
        <dbReference type="ARBA" id="ARBA00023136"/>
    </source>
</evidence>
<dbReference type="InterPro" id="IPR018764">
    <property type="entry name" value="RskA_C"/>
</dbReference>
<dbReference type="Pfam" id="PF10099">
    <property type="entry name" value="RskA_C"/>
    <property type="match status" value="1"/>
</dbReference>
<feature type="coiled-coil region" evidence="9">
    <location>
        <begin position="119"/>
        <end position="146"/>
    </location>
</feature>
<comment type="subcellular location">
    <subcellularLocation>
        <location evidence="2">Cell membrane</location>
    </subcellularLocation>
    <subcellularLocation>
        <location evidence="1">Membrane</location>
        <topology evidence="1">Single-pass membrane protein</topology>
    </subcellularLocation>
</comment>
<feature type="domain" description="Putative zinc-finger" evidence="12">
    <location>
        <begin position="7"/>
        <end position="37"/>
    </location>
</feature>
<dbReference type="InterPro" id="IPR027383">
    <property type="entry name" value="Znf_put"/>
</dbReference>
<sequence length="261" mass="28470">MNEHLQFDEDLELYALGVLDADERDAFETHLATCSICKERLAQAQQRVGFWGTNVEQMQPSAHVKQSLMERVRLESSHRVVSQHSSERRSFWSFFSQPMLAWGCAAVVAVVAVILASQTQTLKNRLNSLQAEMQTQEDAAAKDRRVAELLTSPQTQRVALKQPTDAARPEGRVYYQPQQGLLFYAANLPAAPADHVYQLWLVPAEGAPISAGIFQANEKGEASVLLPTLPAGAVAKAFAVTVEPAGGVPQPTGPKVLVGLV</sequence>
<keyword evidence="14" id="KW-1185">Reference proteome</keyword>
<dbReference type="Proteomes" id="UP000182427">
    <property type="component" value="Chromosome I"/>
</dbReference>
<evidence type="ECO:0000313" key="14">
    <source>
        <dbReference type="Proteomes" id="UP000182427"/>
    </source>
</evidence>
<evidence type="ECO:0000256" key="4">
    <source>
        <dbReference type="ARBA" id="ARBA00022692"/>
    </source>
</evidence>
<dbReference type="PANTHER" id="PTHR37461:SF1">
    <property type="entry name" value="ANTI-SIGMA-K FACTOR RSKA"/>
    <property type="match status" value="1"/>
</dbReference>
<keyword evidence="5 10" id="KW-1133">Transmembrane helix</keyword>
<evidence type="ECO:0000313" key="13">
    <source>
        <dbReference type="EMBL" id="SDE82451.1"/>
    </source>
</evidence>
<evidence type="ECO:0000256" key="7">
    <source>
        <dbReference type="ARBA" id="ARBA00029829"/>
    </source>
</evidence>
<accession>A0A1G7G2T2</accession>
<dbReference type="PANTHER" id="PTHR37461">
    <property type="entry name" value="ANTI-SIGMA-K FACTOR RSKA"/>
    <property type="match status" value="1"/>
</dbReference>
<dbReference type="RefSeq" id="WP_083346884.1">
    <property type="nucleotide sequence ID" value="NZ_LT629690.1"/>
</dbReference>
<keyword evidence="4 10" id="KW-0812">Transmembrane</keyword>
<dbReference type="AlphaFoldDB" id="A0A1G7G2T2"/>